<protein>
    <submittedName>
        <fullName evidence="1">Uncharacterized protein</fullName>
    </submittedName>
</protein>
<name>A3ZWU9_9BACT</name>
<dbReference type="STRING" id="314230.DSM3645_13955"/>
<sequence length="162" mass="17814">MKTRGTWLVAAILLLAATIAGLNLAYHWSRTKEAIVYFGPDDVVLIRSAKQVQLVRQIDGSEERRDISHVADLDDLQKALVEDASYRFPGVDSSCEPDWPIALEFHHAGKTCTIAIDLDCGQIKSTGREKGLDAAPIQTGLREFIDYAVSRSTPIMVTNGSE</sequence>
<evidence type="ECO:0000313" key="1">
    <source>
        <dbReference type="EMBL" id="EAQ79073.1"/>
    </source>
</evidence>
<dbReference type="Proteomes" id="UP000004358">
    <property type="component" value="Unassembled WGS sequence"/>
</dbReference>
<reference evidence="1 2" key="1">
    <citation type="submission" date="2006-02" db="EMBL/GenBank/DDBJ databases">
        <authorList>
            <person name="Amann R."/>
            <person name="Ferriera S."/>
            <person name="Johnson J."/>
            <person name="Kravitz S."/>
            <person name="Halpern A."/>
            <person name="Remington K."/>
            <person name="Beeson K."/>
            <person name="Tran B."/>
            <person name="Rogers Y.-H."/>
            <person name="Friedman R."/>
            <person name="Venter J.C."/>
        </authorList>
    </citation>
    <scope>NUCLEOTIDE SEQUENCE [LARGE SCALE GENOMIC DNA]</scope>
    <source>
        <strain evidence="1 2">DSM 3645</strain>
    </source>
</reference>
<dbReference type="OrthoDB" id="280907at2"/>
<proteinExistence type="predicted"/>
<evidence type="ECO:0000313" key="2">
    <source>
        <dbReference type="Proteomes" id="UP000004358"/>
    </source>
</evidence>
<dbReference type="EMBL" id="AANZ01000016">
    <property type="protein sequence ID" value="EAQ79073.1"/>
    <property type="molecule type" value="Genomic_DNA"/>
</dbReference>
<accession>A3ZWU9</accession>
<organism evidence="1 2">
    <name type="scientific">Blastopirellula marina DSM 3645</name>
    <dbReference type="NCBI Taxonomy" id="314230"/>
    <lineage>
        <taxon>Bacteria</taxon>
        <taxon>Pseudomonadati</taxon>
        <taxon>Planctomycetota</taxon>
        <taxon>Planctomycetia</taxon>
        <taxon>Pirellulales</taxon>
        <taxon>Pirellulaceae</taxon>
        <taxon>Blastopirellula</taxon>
    </lineage>
</organism>
<dbReference type="HOGENOM" id="CLU_1632164_0_0_0"/>
<gene>
    <name evidence="1" type="ORF">DSM3645_13955</name>
</gene>
<comment type="caution">
    <text evidence="1">The sequence shown here is derived from an EMBL/GenBank/DDBJ whole genome shotgun (WGS) entry which is preliminary data.</text>
</comment>
<dbReference type="AlphaFoldDB" id="A3ZWU9"/>
<dbReference type="RefSeq" id="WP_002650689.1">
    <property type="nucleotide sequence ID" value="NZ_CH672376.1"/>
</dbReference>